<evidence type="ECO:0000313" key="2">
    <source>
        <dbReference type="Proteomes" id="UP000035065"/>
    </source>
</evidence>
<reference evidence="1 2" key="1">
    <citation type="journal article" date="2011" name="J. Bacteriol.">
        <title>Draft Genome Sequence of Gordonia neofelifaecis NRRL B-59395, a Cholesterol-Degrading Actinomycete.</title>
        <authorList>
            <person name="Ge F."/>
            <person name="Li W."/>
            <person name="Chen G."/>
            <person name="Liu Y."/>
            <person name="Zhang G."/>
            <person name="Yong B."/>
            <person name="Wang Q."/>
            <person name="Wang N."/>
            <person name="Huang Z."/>
            <person name="Li W."/>
            <person name="Wang J."/>
            <person name="Wu C."/>
            <person name="Xie Q."/>
            <person name="Liu G."/>
        </authorList>
    </citation>
    <scope>NUCLEOTIDE SEQUENCE [LARGE SCALE GENOMIC DNA]</scope>
    <source>
        <strain evidence="1 2">NRRL B-59395</strain>
    </source>
</reference>
<evidence type="ECO:0008006" key="3">
    <source>
        <dbReference type="Google" id="ProtNLM"/>
    </source>
</evidence>
<comment type="caution">
    <text evidence="1">The sequence shown here is derived from an EMBL/GenBank/DDBJ whole genome shotgun (WGS) entry which is preliminary data.</text>
</comment>
<proteinExistence type="predicted"/>
<dbReference type="AlphaFoldDB" id="F1YFF7"/>
<organism evidence="1 2">
    <name type="scientific">Gordonia neofelifaecis NRRL B-59395</name>
    <dbReference type="NCBI Taxonomy" id="644548"/>
    <lineage>
        <taxon>Bacteria</taxon>
        <taxon>Bacillati</taxon>
        <taxon>Actinomycetota</taxon>
        <taxon>Actinomycetes</taxon>
        <taxon>Mycobacteriales</taxon>
        <taxon>Gordoniaceae</taxon>
        <taxon>Gordonia</taxon>
    </lineage>
</organism>
<evidence type="ECO:0000313" key="1">
    <source>
        <dbReference type="EMBL" id="EGD56445.1"/>
    </source>
</evidence>
<protein>
    <recommendedName>
        <fullName evidence="3">DUF885 domain-containing protein</fullName>
    </recommendedName>
</protein>
<accession>F1YFF7</accession>
<gene>
    <name evidence="1" type="ORF">SCNU_02792</name>
</gene>
<dbReference type="Proteomes" id="UP000035065">
    <property type="component" value="Unassembled WGS sequence"/>
</dbReference>
<sequence>MSHMTIRGTAADPVTEYLRLGLAFDRIEEGFVDAYTGDPALRTEVENAPAPEPAELARRARALLNELPSGLSADRAEFVGSHLRALECSARKFAGAEIGFVDEVSAYFDVRIEPGDEAVYRDAHARMADALGAPGATGDRLREAYADYRHGDEIPADLVSQLIAEFAGSLRETVRREFPLPDAEVVEFEVVSDKPWSGFNYYLGDFRSKVAVNTDLPQYMSSLPGLIAHEAYPGHHTEHCRKEQGLVGSGQAEHTIFLVNTPQCLMAEGLADHALAAAMGTAWQEWAAEIYADFGLRFDAERARAVSTAAAGLIRVRQDAALALHDRGVDADEVAMFLQRWLLVAPDRSRQMLRFLTSPLWRAYISTYVEGYALLGEWLDVAGPAGPERLARFGRLLDEPLTPATLRAELQ</sequence>
<name>F1YFF7_9ACTN</name>
<dbReference type="STRING" id="644548.SCNU_02792"/>
<keyword evidence="2" id="KW-1185">Reference proteome</keyword>
<dbReference type="EMBL" id="AEUD01000002">
    <property type="protein sequence ID" value="EGD56445.1"/>
    <property type="molecule type" value="Genomic_DNA"/>
</dbReference>
<dbReference type="eggNOG" id="COG4805">
    <property type="taxonomic scope" value="Bacteria"/>
</dbReference>